<comment type="caution">
    <text evidence="1">The sequence shown here is derived from an EMBL/GenBank/DDBJ whole genome shotgun (WGS) entry which is preliminary data.</text>
</comment>
<keyword evidence="2" id="KW-1185">Reference proteome</keyword>
<proteinExistence type="predicted"/>
<dbReference type="Proteomes" id="UP000617355">
    <property type="component" value="Unassembled WGS sequence"/>
</dbReference>
<protein>
    <submittedName>
        <fullName evidence="1">Uncharacterized protein</fullName>
    </submittedName>
</protein>
<accession>A0ABQ1QX82</accession>
<organism evidence="1 2">
    <name type="scientific">Sinisalibacter lacisalsi</name>
    <dbReference type="NCBI Taxonomy" id="1526570"/>
    <lineage>
        <taxon>Bacteria</taxon>
        <taxon>Pseudomonadati</taxon>
        <taxon>Pseudomonadota</taxon>
        <taxon>Alphaproteobacteria</taxon>
        <taxon>Rhodobacterales</taxon>
        <taxon>Roseobacteraceae</taxon>
        <taxon>Sinisalibacter</taxon>
    </lineage>
</organism>
<name>A0ABQ1QX82_9RHOB</name>
<dbReference type="EMBL" id="BMGI01000010">
    <property type="protein sequence ID" value="GGD47971.1"/>
    <property type="molecule type" value="Genomic_DNA"/>
</dbReference>
<sequence length="84" mass="9316">MRPTKCPDIPVSLERNTEVFRQHFLGASSTLLIWTGGSTPLLCLEGVPDLPVAPQDEAGLTTTFQTWPRGWFHIPKDPDFPVPS</sequence>
<reference evidence="2" key="1">
    <citation type="journal article" date="2019" name="Int. J. Syst. Evol. Microbiol.">
        <title>The Global Catalogue of Microorganisms (GCM) 10K type strain sequencing project: providing services to taxonomists for standard genome sequencing and annotation.</title>
        <authorList>
            <consortium name="The Broad Institute Genomics Platform"/>
            <consortium name="The Broad Institute Genome Sequencing Center for Infectious Disease"/>
            <person name="Wu L."/>
            <person name="Ma J."/>
        </authorList>
    </citation>
    <scope>NUCLEOTIDE SEQUENCE [LARGE SCALE GENOMIC DNA]</scope>
    <source>
        <strain evidence="2">CGMCC 1.12922</strain>
    </source>
</reference>
<gene>
    <name evidence="1" type="ORF">GCM10011358_34750</name>
</gene>
<evidence type="ECO:0000313" key="1">
    <source>
        <dbReference type="EMBL" id="GGD47971.1"/>
    </source>
</evidence>
<evidence type="ECO:0000313" key="2">
    <source>
        <dbReference type="Proteomes" id="UP000617355"/>
    </source>
</evidence>